<evidence type="ECO:0000313" key="1">
    <source>
        <dbReference type="EMBL" id="KAI9898788.1"/>
    </source>
</evidence>
<organism evidence="1 2">
    <name type="scientific">Trichothecium roseum</name>
    <dbReference type="NCBI Taxonomy" id="47278"/>
    <lineage>
        <taxon>Eukaryota</taxon>
        <taxon>Fungi</taxon>
        <taxon>Dikarya</taxon>
        <taxon>Ascomycota</taxon>
        <taxon>Pezizomycotina</taxon>
        <taxon>Sordariomycetes</taxon>
        <taxon>Hypocreomycetidae</taxon>
        <taxon>Hypocreales</taxon>
        <taxon>Hypocreales incertae sedis</taxon>
        <taxon>Trichothecium</taxon>
    </lineage>
</organism>
<dbReference type="EMBL" id="CM047945">
    <property type="protein sequence ID" value="KAI9898788.1"/>
    <property type="molecule type" value="Genomic_DNA"/>
</dbReference>
<sequence length="574" mass="63093">MASKQESRDPHVAAGEPRDNGMTAPASPNGASQDIGDDTAATAAGDTTTQFDYAFADGPTGVFRHVAKVIPYFRNPRHVLVFKLDVMLLAWMFLAGIMKEMDQSATTQAYVSGMREALSLYGNELVEFNTYFSIGYAIGLIPGQLIQTRVRPSLYLPICEITWGMLVLFTYMAPNAKTIFVLRFFLGLLAASFWPSVVALIFNWYTPRELAFRLACFNVSDVAGGMFLGALQAALYRDMDGVHGKAGWQWLFIIAGAVTVGQGLLAFISIPDSPAITRALWLTDDEKQLARRRMDAFGATTSKMIPASVLRRKLVHIVGSPITYMFLVSFAFSAWAHRANSYFVLYLESILDASGRRVYSTYQVNVLPLGGYALQIVSSVALNALSDWKRWRFQISVGSTAVSAVFLAVLAGWPADRHVVMAFYFLTYATNAGNPSLMAWMAELLRREPEARAVIVALTVTVVYVGHATIPLGVWRVQDAPRYPIGFPLAVAMCVCSVISQLLLKRWERRHPEVVERGFAKPGEAVVEASDEESSSASGSAVGSADKRGRNPQESVTETQDKGLEVRDTDGVRR</sequence>
<keyword evidence="2" id="KW-1185">Reference proteome</keyword>
<protein>
    <submittedName>
        <fullName evidence="1">Uncharacterized protein</fullName>
    </submittedName>
</protein>
<dbReference type="Proteomes" id="UP001163324">
    <property type="component" value="Chromosome 6"/>
</dbReference>
<proteinExistence type="predicted"/>
<reference evidence="1" key="1">
    <citation type="submission" date="2022-10" db="EMBL/GenBank/DDBJ databases">
        <title>Complete Genome of Trichothecium roseum strain YXFP-22015, a Plant Pathogen Isolated from Citrus.</title>
        <authorList>
            <person name="Wang Y."/>
            <person name="Zhu L."/>
        </authorList>
    </citation>
    <scope>NUCLEOTIDE SEQUENCE</scope>
    <source>
        <strain evidence="1">YXFP-22015</strain>
    </source>
</reference>
<gene>
    <name evidence="1" type="ORF">N3K66_007148</name>
</gene>
<comment type="caution">
    <text evidence="1">The sequence shown here is derived from an EMBL/GenBank/DDBJ whole genome shotgun (WGS) entry which is preliminary data.</text>
</comment>
<accession>A0ACC0UZY1</accession>
<evidence type="ECO:0000313" key="2">
    <source>
        <dbReference type="Proteomes" id="UP001163324"/>
    </source>
</evidence>
<name>A0ACC0UZY1_9HYPO</name>